<reference evidence="1 2" key="1">
    <citation type="journal article" date="2022" name="DNA Res.">
        <title>Chromosomal-level genome assembly of the orchid tree Bauhinia variegata (Leguminosae; Cercidoideae) supports the allotetraploid origin hypothesis of Bauhinia.</title>
        <authorList>
            <person name="Zhong Y."/>
            <person name="Chen Y."/>
            <person name="Zheng D."/>
            <person name="Pang J."/>
            <person name="Liu Y."/>
            <person name="Luo S."/>
            <person name="Meng S."/>
            <person name="Qian L."/>
            <person name="Wei D."/>
            <person name="Dai S."/>
            <person name="Zhou R."/>
        </authorList>
    </citation>
    <scope>NUCLEOTIDE SEQUENCE [LARGE SCALE GENOMIC DNA]</scope>
    <source>
        <strain evidence="1">BV-YZ2020</strain>
    </source>
</reference>
<organism evidence="1 2">
    <name type="scientific">Bauhinia variegata</name>
    <name type="common">Purple orchid tree</name>
    <name type="synonym">Phanera variegata</name>
    <dbReference type="NCBI Taxonomy" id="167791"/>
    <lineage>
        <taxon>Eukaryota</taxon>
        <taxon>Viridiplantae</taxon>
        <taxon>Streptophyta</taxon>
        <taxon>Embryophyta</taxon>
        <taxon>Tracheophyta</taxon>
        <taxon>Spermatophyta</taxon>
        <taxon>Magnoliopsida</taxon>
        <taxon>eudicotyledons</taxon>
        <taxon>Gunneridae</taxon>
        <taxon>Pentapetalae</taxon>
        <taxon>rosids</taxon>
        <taxon>fabids</taxon>
        <taxon>Fabales</taxon>
        <taxon>Fabaceae</taxon>
        <taxon>Cercidoideae</taxon>
        <taxon>Cercideae</taxon>
        <taxon>Bauhiniinae</taxon>
        <taxon>Bauhinia</taxon>
    </lineage>
</organism>
<gene>
    <name evidence="1" type="ORF">L6164_004081</name>
</gene>
<name>A0ACB9Q5I3_BAUVA</name>
<dbReference type="Proteomes" id="UP000828941">
    <property type="component" value="Chromosome 2"/>
</dbReference>
<protein>
    <submittedName>
        <fullName evidence="1">Uncharacterized protein</fullName>
    </submittedName>
</protein>
<evidence type="ECO:0000313" key="1">
    <source>
        <dbReference type="EMBL" id="KAI4355292.1"/>
    </source>
</evidence>
<comment type="caution">
    <text evidence="1">The sequence shown here is derived from an EMBL/GenBank/DDBJ whole genome shotgun (WGS) entry which is preliminary data.</text>
</comment>
<sequence>MDHLMISPTSSSSLVLETPPTLQQKLQFLLQSQQDGWVYAIFWHTSYDDNGNLFLSWGDGHFQGNKDTSPSTNSHNYPILTQLYNERRKVRKGIQSLINDNDNDNSIMDHMSSNGDLNDAEWFYVMSLARTFPIGDHHHRGSYSLLGKAFTSGTSIWVNSKHELQFYNCERAKEAFMHGIETLVCIPTSNGVVEMGTDVAITENWGLIQQVNSLFGSDLIALSHTKQPNPIQFFDDHNISFADIGIIAGVQEEDNSTPTHHDKRKRSETRDNDISGVKLGSSYVDSEHSDSDFPLVTASNAMLEKRPPKKRGRKPGLGRETPLNHVEAERQRREKLNHRFYALRAVVPNVSRMDKASLLSDAVSYINELKAKIEDLESKLEKESTKKVKVETADTTDNQSTTTSTVEQTGPSANGSSTSSSSSSSVEVEVKVMGADAMVRVQSENTNHPGARLMGALRELEFQVHHASMSCVNDIMLQDVVVKLPQGLRSEEGLRSAILTRLEH</sequence>
<keyword evidence="2" id="KW-1185">Reference proteome</keyword>
<dbReference type="EMBL" id="CM039427">
    <property type="protein sequence ID" value="KAI4355292.1"/>
    <property type="molecule type" value="Genomic_DNA"/>
</dbReference>
<evidence type="ECO:0000313" key="2">
    <source>
        <dbReference type="Proteomes" id="UP000828941"/>
    </source>
</evidence>
<accession>A0ACB9Q5I3</accession>
<proteinExistence type="predicted"/>